<feature type="chain" id="PRO_5046424883" evidence="2">
    <location>
        <begin position="20"/>
        <end position="241"/>
    </location>
</feature>
<evidence type="ECO:0000256" key="2">
    <source>
        <dbReference type="SAM" id="SignalP"/>
    </source>
</evidence>
<dbReference type="PROSITE" id="PS51257">
    <property type="entry name" value="PROKAR_LIPOPROTEIN"/>
    <property type="match status" value="1"/>
</dbReference>
<accession>A0ABR4D0A0</accession>
<feature type="coiled-coil region" evidence="1">
    <location>
        <begin position="59"/>
        <end position="101"/>
    </location>
</feature>
<dbReference type="EMBL" id="JAZHXI010000001">
    <property type="protein sequence ID" value="KAL2075257.1"/>
    <property type="molecule type" value="Genomic_DNA"/>
</dbReference>
<name>A0ABR4D0A0_9HELO</name>
<evidence type="ECO:0000313" key="4">
    <source>
        <dbReference type="Proteomes" id="UP001595075"/>
    </source>
</evidence>
<feature type="signal peptide" evidence="2">
    <location>
        <begin position="1"/>
        <end position="19"/>
    </location>
</feature>
<gene>
    <name evidence="3" type="ORF">VTL71DRAFT_200</name>
</gene>
<comment type="caution">
    <text evidence="3">The sequence shown here is derived from an EMBL/GenBank/DDBJ whole genome shotgun (WGS) entry which is preliminary data.</text>
</comment>
<keyword evidence="4" id="KW-1185">Reference proteome</keyword>
<reference evidence="3 4" key="1">
    <citation type="journal article" date="2024" name="Commun. Biol.">
        <title>Comparative genomic analysis of thermophilic fungi reveals convergent evolutionary adaptations and gene losses.</title>
        <authorList>
            <person name="Steindorff A.S."/>
            <person name="Aguilar-Pontes M.V."/>
            <person name="Robinson A.J."/>
            <person name="Andreopoulos B."/>
            <person name="LaButti K."/>
            <person name="Kuo A."/>
            <person name="Mondo S."/>
            <person name="Riley R."/>
            <person name="Otillar R."/>
            <person name="Haridas S."/>
            <person name="Lipzen A."/>
            <person name="Grimwood J."/>
            <person name="Schmutz J."/>
            <person name="Clum A."/>
            <person name="Reid I.D."/>
            <person name="Moisan M.C."/>
            <person name="Butler G."/>
            <person name="Nguyen T.T.M."/>
            <person name="Dewar K."/>
            <person name="Conant G."/>
            <person name="Drula E."/>
            <person name="Henrissat B."/>
            <person name="Hansel C."/>
            <person name="Singer S."/>
            <person name="Hutchinson M.I."/>
            <person name="de Vries R.P."/>
            <person name="Natvig D.O."/>
            <person name="Powell A.J."/>
            <person name="Tsang A."/>
            <person name="Grigoriev I.V."/>
        </authorList>
    </citation>
    <scope>NUCLEOTIDE SEQUENCE [LARGE SCALE GENOMIC DNA]</scope>
    <source>
        <strain evidence="3 4">CBS 494.80</strain>
    </source>
</reference>
<dbReference type="Proteomes" id="UP001595075">
    <property type="component" value="Unassembled WGS sequence"/>
</dbReference>
<keyword evidence="1" id="KW-0175">Coiled coil</keyword>
<proteinExistence type="predicted"/>
<evidence type="ECO:0000256" key="1">
    <source>
        <dbReference type="SAM" id="Coils"/>
    </source>
</evidence>
<organism evidence="3 4">
    <name type="scientific">Oculimacula yallundae</name>
    <dbReference type="NCBI Taxonomy" id="86028"/>
    <lineage>
        <taxon>Eukaryota</taxon>
        <taxon>Fungi</taxon>
        <taxon>Dikarya</taxon>
        <taxon>Ascomycota</taxon>
        <taxon>Pezizomycotina</taxon>
        <taxon>Leotiomycetes</taxon>
        <taxon>Helotiales</taxon>
        <taxon>Ploettnerulaceae</taxon>
        <taxon>Oculimacula</taxon>
    </lineage>
</organism>
<evidence type="ECO:0000313" key="3">
    <source>
        <dbReference type="EMBL" id="KAL2075257.1"/>
    </source>
</evidence>
<sequence>MSQRHISILILAMSHMVWVFSCGHKMLRLDVGDEAYHGSNIKIYIGQSHPRLDHKCPGCVKLEQEAIKATQDKERKDKDTLAAYQAQADFISKQIEAAKGNEELVASLNKMLGSCRIVWADKLGEVELDSLKKDYTTRNILESSDQFIKRLDTALVKGRLCHSAELARRQRQKAIGKNNSKGGLAAGTKAEQWLAVVRELELAKTMYEEKVKDGFEDVQRKLSKSLVKATILMEETQKLAL</sequence>
<protein>
    <submittedName>
        <fullName evidence="3">Uncharacterized protein</fullName>
    </submittedName>
</protein>
<keyword evidence="2" id="KW-0732">Signal</keyword>